<dbReference type="AlphaFoldDB" id="M0ITA4"/>
<evidence type="ECO:0000313" key="2">
    <source>
        <dbReference type="EMBL" id="ELZ99013.1"/>
    </source>
</evidence>
<organism evidence="2 3">
    <name type="scientific">Haloferax mucosum ATCC BAA-1512</name>
    <dbReference type="NCBI Taxonomy" id="662479"/>
    <lineage>
        <taxon>Archaea</taxon>
        <taxon>Methanobacteriati</taxon>
        <taxon>Methanobacteriota</taxon>
        <taxon>Stenosarchaea group</taxon>
        <taxon>Halobacteria</taxon>
        <taxon>Halobacteriales</taxon>
        <taxon>Haloferacaceae</taxon>
        <taxon>Haloferax</taxon>
    </lineage>
</organism>
<gene>
    <name evidence="2" type="ORF">C440_01615</name>
</gene>
<feature type="region of interest" description="Disordered" evidence="1">
    <location>
        <begin position="62"/>
        <end position="89"/>
    </location>
</feature>
<dbReference type="Proteomes" id="UP000011550">
    <property type="component" value="Unassembled WGS sequence"/>
</dbReference>
<comment type="caution">
    <text evidence="2">The sequence shown here is derived from an EMBL/GenBank/DDBJ whole genome shotgun (WGS) entry which is preliminary data.</text>
</comment>
<dbReference type="PATRIC" id="fig|662479.7.peg.335"/>
<name>M0ITA4_9EURY</name>
<evidence type="ECO:0000313" key="3">
    <source>
        <dbReference type="Proteomes" id="UP000011550"/>
    </source>
</evidence>
<keyword evidence="3" id="KW-1185">Reference proteome</keyword>
<accession>M0ITA4</accession>
<evidence type="ECO:0000256" key="1">
    <source>
        <dbReference type="SAM" id="MobiDB-lite"/>
    </source>
</evidence>
<protein>
    <submittedName>
        <fullName evidence="2">Uncharacterized protein</fullName>
    </submittedName>
</protein>
<proteinExistence type="predicted"/>
<sequence>MGLAFCISVTARGGTAIRATVLGSSQRQHGWSVLPEYILGVRSRLTCTFGLCDSTVTAESPSALRGKTMGSKSGARMSNPRREREARPTGRLTLNHVLGWLAMPWL</sequence>
<reference evidence="2 3" key="1">
    <citation type="journal article" date="2014" name="PLoS Genet.">
        <title>Phylogenetically driven sequencing of extremely halophilic archaea reveals strategies for static and dynamic osmo-response.</title>
        <authorList>
            <person name="Becker E.A."/>
            <person name="Seitzer P.M."/>
            <person name="Tritt A."/>
            <person name="Larsen D."/>
            <person name="Krusor M."/>
            <person name="Yao A.I."/>
            <person name="Wu D."/>
            <person name="Madern D."/>
            <person name="Eisen J.A."/>
            <person name="Darling A.E."/>
            <person name="Facciotti M.T."/>
        </authorList>
    </citation>
    <scope>NUCLEOTIDE SEQUENCE [LARGE SCALE GENOMIC DNA]</scope>
    <source>
        <strain evidence="2 3">ATCC BAA-1512</strain>
    </source>
</reference>
<dbReference type="EMBL" id="AOLN01000001">
    <property type="protein sequence ID" value="ELZ99013.1"/>
    <property type="molecule type" value="Genomic_DNA"/>
</dbReference>